<keyword evidence="2" id="KW-1003">Cell membrane</keyword>
<dbReference type="InterPro" id="IPR003660">
    <property type="entry name" value="HAMP_dom"/>
</dbReference>
<dbReference type="GO" id="GO:0005524">
    <property type="term" value="F:ATP binding"/>
    <property type="evidence" value="ECO:0007669"/>
    <property type="project" value="UniProtKB-KW"/>
</dbReference>
<dbReference type="Proteomes" id="UP000564644">
    <property type="component" value="Unassembled WGS sequence"/>
</dbReference>
<dbReference type="Pfam" id="PF06580">
    <property type="entry name" value="His_kinase"/>
    <property type="match status" value="1"/>
</dbReference>
<keyword evidence="4" id="KW-0808">Transferase</keyword>
<dbReference type="GO" id="GO:0005886">
    <property type="term" value="C:plasma membrane"/>
    <property type="evidence" value="ECO:0007669"/>
    <property type="project" value="UniProtKB-SubCell"/>
</dbReference>
<keyword evidence="6" id="KW-0547">Nucleotide-binding</keyword>
<keyword evidence="9 12" id="KW-1133">Transmembrane helix</keyword>
<comment type="subcellular location">
    <subcellularLocation>
        <location evidence="1">Cell membrane</location>
        <topology evidence="1">Multi-pass membrane protein</topology>
    </subcellularLocation>
</comment>
<dbReference type="SMART" id="SM00304">
    <property type="entry name" value="HAMP"/>
    <property type="match status" value="1"/>
</dbReference>
<dbReference type="CDD" id="cd06225">
    <property type="entry name" value="HAMP"/>
    <property type="match status" value="1"/>
</dbReference>
<reference evidence="14 15" key="1">
    <citation type="submission" date="2020-08" db="EMBL/GenBank/DDBJ databases">
        <title>Cohnella phylogeny.</title>
        <authorList>
            <person name="Dunlap C."/>
        </authorList>
    </citation>
    <scope>NUCLEOTIDE SEQUENCE [LARGE SCALE GENOMIC DNA]</scope>
    <source>
        <strain evidence="14 15">CBP 2801</strain>
    </source>
</reference>
<dbReference type="EMBL" id="JACJVO010000009">
    <property type="protein sequence ID" value="MBB6730802.1"/>
    <property type="molecule type" value="Genomic_DNA"/>
</dbReference>
<organism evidence="14 15">
    <name type="scientific">Cohnella zeiphila</name>
    <dbReference type="NCBI Taxonomy" id="2761120"/>
    <lineage>
        <taxon>Bacteria</taxon>
        <taxon>Bacillati</taxon>
        <taxon>Bacillota</taxon>
        <taxon>Bacilli</taxon>
        <taxon>Bacillales</taxon>
        <taxon>Paenibacillaceae</taxon>
        <taxon>Cohnella</taxon>
    </lineage>
</organism>
<dbReference type="AlphaFoldDB" id="A0A7X0SIX6"/>
<evidence type="ECO:0000256" key="11">
    <source>
        <dbReference type="ARBA" id="ARBA00023136"/>
    </source>
</evidence>
<comment type="caution">
    <text evidence="14">The sequence shown here is derived from an EMBL/GenBank/DDBJ whole genome shotgun (WGS) entry which is preliminary data.</text>
</comment>
<keyword evidence="7 14" id="KW-0418">Kinase</keyword>
<dbReference type="PROSITE" id="PS50885">
    <property type="entry name" value="HAMP"/>
    <property type="match status" value="1"/>
</dbReference>
<evidence type="ECO:0000256" key="9">
    <source>
        <dbReference type="ARBA" id="ARBA00022989"/>
    </source>
</evidence>
<evidence type="ECO:0000256" key="12">
    <source>
        <dbReference type="SAM" id="Phobius"/>
    </source>
</evidence>
<keyword evidence="15" id="KW-1185">Reference proteome</keyword>
<evidence type="ECO:0000256" key="7">
    <source>
        <dbReference type="ARBA" id="ARBA00022777"/>
    </source>
</evidence>
<keyword evidence="3" id="KW-0597">Phosphoprotein</keyword>
<evidence type="ECO:0000256" key="1">
    <source>
        <dbReference type="ARBA" id="ARBA00004651"/>
    </source>
</evidence>
<dbReference type="SUPFAM" id="SSF158472">
    <property type="entry name" value="HAMP domain-like"/>
    <property type="match status" value="1"/>
</dbReference>
<evidence type="ECO:0000259" key="13">
    <source>
        <dbReference type="PROSITE" id="PS50885"/>
    </source>
</evidence>
<feature type="transmembrane region" description="Helical" evidence="12">
    <location>
        <begin position="270"/>
        <end position="290"/>
    </location>
</feature>
<evidence type="ECO:0000256" key="5">
    <source>
        <dbReference type="ARBA" id="ARBA00022692"/>
    </source>
</evidence>
<evidence type="ECO:0000256" key="6">
    <source>
        <dbReference type="ARBA" id="ARBA00022741"/>
    </source>
</evidence>
<evidence type="ECO:0000256" key="4">
    <source>
        <dbReference type="ARBA" id="ARBA00022679"/>
    </source>
</evidence>
<proteinExistence type="predicted"/>
<keyword evidence="10" id="KW-0902">Two-component regulatory system</keyword>
<dbReference type="InterPro" id="IPR003594">
    <property type="entry name" value="HATPase_dom"/>
</dbReference>
<dbReference type="InterPro" id="IPR036890">
    <property type="entry name" value="HATPase_C_sf"/>
</dbReference>
<dbReference type="RefSeq" id="WP_185128465.1">
    <property type="nucleotide sequence ID" value="NZ_JACJVO010000009.1"/>
</dbReference>
<dbReference type="Pfam" id="PF00672">
    <property type="entry name" value="HAMP"/>
    <property type="match status" value="1"/>
</dbReference>
<dbReference type="Gene3D" id="3.30.565.10">
    <property type="entry name" value="Histidine kinase-like ATPase, C-terminal domain"/>
    <property type="match status" value="1"/>
</dbReference>
<dbReference type="InterPro" id="IPR010559">
    <property type="entry name" value="Sig_transdc_His_kin_internal"/>
</dbReference>
<evidence type="ECO:0000256" key="8">
    <source>
        <dbReference type="ARBA" id="ARBA00022840"/>
    </source>
</evidence>
<protein>
    <submittedName>
        <fullName evidence="14">Histidine kinase</fullName>
    </submittedName>
</protein>
<dbReference type="SUPFAM" id="SSF55874">
    <property type="entry name" value="ATPase domain of HSP90 chaperone/DNA topoisomerase II/histidine kinase"/>
    <property type="match status" value="1"/>
</dbReference>
<gene>
    <name evidence="14" type="ORF">H7C18_07770</name>
</gene>
<name>A0A7X0SIX6_9BACL</name>
<feature type="domain" description="HAMP" evidence="13">
    <location>
        <begin position="292"/>
        <end position="344"/>
    </location>
</feature>
<dbReference type="Gene3D" id="6.10.340.10">
    <property type="match status" value="1"/>
</dbReference>
<keyword evidence="5 12" id="KW-0812">Transmembrane</keyword>
<dbReference type="InterPro" id="IPR050640">
    <property type="entry name" value="Bact_2-comp_sensor_kinase"/>
</dbReference>
<keyword evidence="8" id="KW-0067">ATP-binding</keyword>
<keyword evidence="11 12" id="KW-0472">Membrane</keyword>
<evidence type="ECO:0000256" key="10">
    <source>
        <dbReference type="ARBA" id="ARBA00023012"/>
    </source>
</evidence>
<evidence type="ECO:0000256" key="2">
    <source>
        <dbReference type="ARBA" id="ARBA00022475"/>
    </source>
</evidence>
<evidence type="ECO:0000313" key="15">
    <source>
        <dbReference type="Proteomes" id="UP000564644"/>
    </source>
</evidence>
<dbReference type="Pfam" id="PF02518">
    <property type="entry name" value="HATPase_c"/>
    <property type="match status" value="1"/>
</dbReference>
<accession>A0A7X0SIX6</accession>
<dbReference type="PANTHER" id="PTHR34220:SF11">
    <property type="entry name" value="SENSOR PROTEIN KINASE HPTS"/>
    <property type="match status" value="1"/>
</dbReference>
<dbReference type="PANTHER" id="PTHR34220">
    <property type="entry name" value="SENSOR HISTIDINE KINASE YPDA"/>
    <property type="match status" value="1"/>
</dbReference>
<dbReference type="GO" id="GO:0000155">
    <property type="term" value="F:phosphorelay sensor kinase activity"/>
    <property type="evidence" value="ECO:0007669"/>
    <property type="project" value="InterPro"/>
</dbReference>
<sequence>MFVLVMSPFYLIGISLNERGTASVRSEISQTMTSRLQYYANQMELEFEKIIRFQNEFVNDDDLIELSGKSEIMTDPEKTFAMLRLQKRLLQLKYSSSYIQDAVAYIPSLAYVISANKLYDRLPEEQFHALRQLKSKSTSPFVYWKGQLFIVLPNPGWSNLDRKPPVYLLAVELSVPLLEGSLSALSVNGTGGGILSQEESEWSFASDPDHAEQATSVMARKQLETLSGHPVYWQNESYRVYGEKLGRYDMNVFMYVREREITGKLERYHAWYWGLSALTVVAILIFAGWTNRMIRQPIRKLVRAFRKLETGDLSIVAVHGSRDEFHYLYHQFNRTVSRLNVLIEEVYEHKYRMQLSELRQLQSQINPHFLYNSFFNIQAMARIGDVDGIGQYTRFLGEYFQYVTRSGQTEVPLKDEVRHVSIYASIQKMRFRDRIECSIEEIPASFADAAVPRLILQPLVENAFKYGLEHKKQGGLLEIRFLPEGSDLTITVEDNGDRAADELLERLNMLMKASAADTETTGLINVHRRLKIRYGGSAGLRFERGALGGLKIVMSLPLQPKE</sequence>
<evidence type="ECO:0000256" key="3">
    <source>
        <dbReference type="ARBA" id="ARBA00022553"/>
    </source>
</evidence>
<evidence type="ECO:0000313" key="14">
    <source>
        <dbReference type="EMBL" id="MBB6730802.1"/>
    </source>
</evidence>